<protein>
    <submittedName>
        <fullName evidence="2">Uncharacterized protein</fullName>
    </submittedName>
</protein>
<feature type="compositionally biased region" description="Basic residues" evidence="1">
    <location>
        <begin position="45"/>
        <end position="58"/>
    </location>
</feature>
<evidence type="ECO:0000256" key="1">
    <source>
        <dbReference type="SAM" id="MobiDB-lite"/>
    </source>
</evidence>
<dbReference type="AlphaFoldDB" id="A0A6C0ILW6"/>
<organism evidence="2">
    <name type="scientific">viral metagenome</name>
    <dbReference type="NCBI Taxonomy" id="1070528"/>
    <lineage>
        <taxon>unclassified sequences</taxon>
        <taxon>metagenomes</taxon>
        <taxon>organismal metagenomes</taxon>
    </lineage>
</organism>
<feature type="region of interest" description="Disordered" evidence="1">
    <location>
        <begin position="32"/>
        <end position="116"/>
    </location>
</feature>
<feature type="compositionally biased region" description="Basic residues" evidence="1">
    <location>
        <begin position="98"/>
        <end position="116"/>
    </location>
</feature>
<feature type="compositionally biased region" description="Basic residues" evidence="1">
    <location>
        <begin position="76"/>
        <end position="88"/>
    </location>
</feature>
<name>A0A6C0ILW6_9ZZZZ</name>
<evidence type="ECO:0000313" key="2">
    <source>
        <dbReference type="EMBL" id="QHT94174.1"/>
    </source>
</evidence>
<dbReference type="EMBL" id="MN740217">
    <property type="protein sequence ID" value="QHT94174.1"/>
    <property type="molecule type" value="Genomic_DNA"/>
</dbReference>
<proteinExistence type="predicted"/>
<reference evidence="2" key="1">
    <citation type="journal article" date="2020" name="Nature">
        <title>Giant virus diversity and host interactions through global metagenomics.</title>
        <authorList>
            <person name="Schulz F."/>
            <person name="Roux S."/>
            <person name="Paez-Espino D."/>
            <person name="Jungbluth S."/>
            <person name="Walsh D.A."/>
            <person name="Denef V.J."/>
            <person name="McMahon K.D."/>
            <person name="Konstantinidis K.T."/>
            <person name="Eloe-Fadrosh E.A."/>
            <person name="Kyrpides N.C."/>
            <person name="Woyke T."/>
        </authorList>
    </citation>
    <scope>NUCLEOTIDE SEQUENCE</scope>
    <source>
        <strain evidence="2">GVMAG-M-3300024258-28</strain>
    </source>
</reference>
<sequence length="116" mass="13535">MNLRKNICNIYIYMSKTPEPSDDEFSFKILFEQPHGTPTRDKRVSTKRRNRSARRTLKKLPSFSDWSRSLIEPMSKKKSKGGKSKKMNKLNAKSNAKSNKKKNKTLNKKSNKQSKK</sequence>
<accession>A0A6C0ILW6</accession>